<protein>
    <recommendedName>
        <fullName evidence="3">EF-hand domain-containing protein</fullName>
    </recommendedName>
</protein>
<name>A0A0G4FI08_9ALVE</name>
<accession>A0A0G4FI08</accession>
<evidence type="ECO:0000259" key="3">
    <source>
        <dbReference type="PROSITE" id="PS50222"/>
    </source>
</evidence>
<feature type="domain" description="EF-hand" evidence="3">
    <location>
        <begin position="185"/>
        <end position="214"/>
    </location>
</feature>
<dbReference type="Gene3D" id="1.10.238.10">
    <property type="entry name" value="EF-hand"/>
    <property type="match status" value="3"/>
</dbReference>
<dbReference type="Pfam" id="PF13499">
    <property type="entry name" value="EF-hand_7"/>
    <property type="match status" value="1"/>
</dbReference>
<dbReference type="PANTHER" id="PTHR10827">
    <property type="entry name" value="RETICULOCALBIN"/>
    <property type="match status" value="1"/>
</dbReference>
<dbReference type="InterPro" id="IPR018247">
    <property type="entry name" value="EF_Hand_1_Ca_BS"/>
</dbReference>
<dbReference type="SUPFAM" id="SSF47473">
    <property type="entry name" value="EF-hand"/>
    <property type="match status" value="2"/>
</dbReference>
<dbReference type="InterPro" id="IPR011992">
    <property type="entry name" value="EF-hand-dom_pair"/>
</dbReference>
<dbReference type="Pfam" id="PF13202">
    <property type="entry name" value="EF-hand_5"/>
    <property type="match status" value="2"/>
</dbReference>
<evidence type="ECO:0000256" key="2">
    <source>
        <dbReference type="SAM" id="SignalP"/>
    </source>
</evidence>
<dbReference type="PROSITE" id="PS00018">
    <property type="entry name" value="EF_HAND_1"/>
    <property type="match status" value="3"/>
</dbReference>
<dbReference type="PANTHER" id="PTHR10827:SF85">
    <property type="entry name" value="CALCIUM-BINDING PROTEIN"/>
    <property type="match status" value="1"/>
</dbReference>
<keyword evidence="1" id="KW-0106">Calcium</keyword>
<gene>
    <name evidence="4" type="ORF">Cvel_17052</name>
</gene>
<dbReference type="PROSITE" id="PS50222">
    <property type="entry name" value="EF_HAND_2"/>
    <property type="match status" value="5"/>
</dbReference>
<evidence type="ECO:0000256" key="1">
    <source>
        <dbReference type="ARBA" id="ARBA00022837"/>
    </source>
</evidence>
<dbReference type="AlphaFoldDB" id="A0A0G4FI08"/>
<dbReference type="GO" id="GO:0005509">
    <property type="term" value="F:calcium ion binding"/>
    <property type="evidence" value="ECO:0007669"/>
    <property type="project" value="InterPro"/>
</dbReference>
<proteinExistence type="predicted"/>
<feature type="domain" description="EF-hand" evidence="3">
    <location>
        <begin position="217"/>
        <end position="252"/>
    </location>
</feature>
<organism evidence="4">
    <name type="scientific">Chromera velia CCMP2878</name>
    <dbReference type="NCBI Taxonomy" id="1169474"/>
    <lineage>
        <taxon>Eukaryota</taxon>
        <taxon>Sar</taxon>
        <taxon>Alveolata</taxon>
        <taxon>Colpodellida</taxon>
        <taxon>Chromeraceae</taxon>
        <taxon>Chromera</taxon>
    </lineage>
</organism>
<evidence type="ECO:0000313" key="4">
    <source>
        <dbReference type="EMBL" id="CEM12966.1"/>
    </source>
</evidence>
<feature type="chain" id="PRO_5005188654" description="EF-hand domain-containing protein" evidence="2">
    <location>
        <begin position="24"/>
        <end position="322"/>
    </location>
</feature>
<dbReference type="EMBL" id="CDMZ01000378">
    <property type="protein sequence ID" value="CEM12966.1"/>
    <property type="molecule type" value="Genomic_DNA"/>
</dbReference>
<keyword evidence="2" id="KW-0732">Signal</keyword>
<feature type="signal peptide" evidence="2">
    <location>
        <begin position="1"/>
        <end position="23"/>
    </location>
</feature>
<feature type="domain" description="EF-hand" evidence="3">
    <location>
        <begin position="106"/>
        <end position="141"/>
    </location>
</feature>
<feature type="domain" description="EF-hand" evidence="3">
    <location>
        <begin position="70"/>
        <end position="105"/>
    </location>
</feature>
<dbReference type="InterPro" id="IPR002048">
    <property type="entry name" value="EF_hand_dom"/>
</dbReference>
<dbReference type="SMART" id="SM00054">
    <property type="entry name" value="EFh"/>
    <property type="match status" value="5"/>
</dbReference>
<sequence length="322" mass="36914">MSRLLLLLLLLFHVLFCVSFVRAQQTDDDEYVDDTEDYFEDEDDEYDGGDFDDEEDFEKLAEALGMTSDEMGVKISKIFEYIDRDKDGIATTDEILAFIEWTHDTMKEKQKLQDFETIDTSGDGKIDKEEMIESYFGDDGADESERERARPSLVKRFDAADRNKDGFLDAEEMMVLMHPQKHDDMMRIEIDEIMESKDTDKDGKISKDEFLEGVDEEERQEIEDEFDQLDTDGSGFIEVEEVKTVIMESMKGPEEKREDMEAEIEKWVEMNGGGILKDDFPRRASVLVATSITDYGEILRFPETYGLDLGDGGDGGGGHDEL</sequence>
<feature type="domain" description="EF-hand" evidence="3">
    <location>
        <begin position="148"/>
        <end position="183"/>
    </location>
</feature>
<dbReference type="PhylomeDB" id="A0A0G4FI08"/>
<dbReference type="VEuPathDB" id="CryptoDB:Cvel_17052"/>
<reference evidence="4" key="1">
    <citation type="submission" date="2014-11" db="EMBL/GenBank/DDBJ databases">
        <authorList>
            <person name="Otto D Thomas"/>
            <person name="Naeem Raeece"/>
        </authorList>
    </citation>
    <scope>NUCLEOTIDE SEQUENCE</scope>
</reference>